<dbReference type="PROSITE" id="PS00370">
    <property type="entry name" value="PEP_ENZYMES_PHOS_SITE"/>
    <property type="match status" value="1"/>
</dbReference>
<keyword evidence="8 17" id="KW-0813">Transport</keyword>
<dbReference type="GO" id="GO:0016301">
    <property type="term" value="F:kinase activity"/>
    <property type="evidence" value="ECO:0007669"/>
    <property type="project" value="UniProtKB-KW"/>
</dbReference>
<evidence type="ECO:0000256" key="1">
    <source>
        <dbReference type="ARBA" id="ARBA00000683"/>
    </source>
</evidence>
<evidence type="ECO:0000256" key="9">
    <source>
        <dbReference type="ARBA" id="ARBA00022490"/>
    </source>
</evidence>
<feature type="active site" description="Proton donor" evidence="18">
    <location>
        <position position="480"/>
    </location>
</feature>
<organism evidence="25">
    <name type="scientific">Salinispora arenicola (strain CNS-205)</name>
    <dbReference type="NCBI Taxonomy" id="391037"/>
    <lineage>
        <taxon>Bacteria</taxon>
        <taxon>Bacillati</taxon>
        <taxon>Actinomycetota</taxon>
        <taxon>Actinomycetes</taxon>
        <taxon>Micromonosporales</taxon>
        <taxon>Micromonosporaceae</taxon>
        <taxon>Salinispora</taxon>
    </lineage>
</organism>
<dbReference type="Pfam" id="PF00391">
    <property type="entry name" value="PEP-utilizers"/>
    <property type="match status" value="1"/>
</dbReference>
<dbReference type="AlphaFoldDB" id="A8LVA6"/>
<keyword evidence="25" id="KW-0670">Pyruvate</keyword>
<dbReference type="GO" id="GO:0009401">
    <property type="term" value="P:phosphoenolpyruvate-dependent sugar phosphotransferase system"/>
    <property type="evidence" value="ECO:0007669"/>
    <property type="project" value="UniProtKB-KW"/>
</dbReference>
<evidence type="ECO:0000256" key="14">
    <source>
        <dbReference type="ARBA" id="ARBA00022777"/>
    </source>
</evidence>
<dbReference type="InterPro" id="IPR018274">
    <property type="entry name" value="PEP_util_AS"/>
</dbReference>
<dbReference type="SUPFAM" id="SSF52009">
    <property type="entry name" value="Phosphohistidine domain"/>
    <property type="match status" value="1"/>
</dbReference>
<evidence type="ECO:0000256" key="18">
    <source>
        <dbReference type="PIRSR" id="PIRSR000732-1"/>
    </source>
</evidence>
<dbReference type="EMBL" id="CP000850">
    <property type="protein sequence ID" value="ABW00595.1"/>
    <property type="molecule type" value="Genomic_DNA"/>
</dbReference>
<evidence type="ECO:0000256" key="20">
    <source>
        <dbReference type="PIRSR" id="PIRSR000732-3"/>
    </source>
</evidence>
<dbReference type="GO" id="GO:0046872">
    <property type="term" value="F:metal ion binding"/>
    <property type="evidence" value="ECO:0007669"/>
    <property type="project" value="UniProtKB-KW"/>
</dbReference>
<dbReference type="GO" id="GO:0008965">
    <property type="term" value="F:phosphoenolpyruvate-protein phosphotransferase activity"/>
    <property type="evidence" value="ECO:0007669"/>
    <property type="project" value="UniProtKB-EC"/>
</dbReference>
<feature type="domain" description="PEP-utilising enzyme mobile" evidence="22">
    <location>
        <begin position="153"/>
        <end position="221"/>
    </location>
</feature>
<dbReference type="InterPro" id="IPR006318">
    <property type="entry name" value="PTS_EI-like"/>
</dbReference>
<dbReference type="Gene3D" id="3.20.20.60">
    <property type="entry name" value="Phosphoenolpyruvate-binding domains"/>
    <property type="match status" value="1"/>
</dbReference>
<dbReference type="SUPFAM" id="SSF51621">
    <property type="entry name" value="Phosphoenolpyruvate/pyruvate domain"/>
    <property type="match status" value="1"/>
</dbReference>
<dbReference type="PANTHER" id="PTHR46244:SF3">
    <property type="entry name" value="PHOSPHOENOLPYRUVATE-PROTEIN PHOSPHOTRANSFERASE"/>
    <property type="match status" value="1"/>
</dbReference>
<dbReference type="STRING" id="391037.Sare_4844"/>
<evidence type="ECO:0000256" key="13">
    <source>
        <dbReference type="ARBA" id="ARBA00022723"/>
    </source>
</evidence>
<evidence type="ECO:0000256" key="6">
    <source>
        <dbReference type="ARBA" id="ARBA00012232"/>
    </source>
</evidence>
<dbReference type="InterPro" id="IPR024692">
    <property type="entry name" value="PTS_EI"/>
</dbReference>
<feature type="binding site" evidence="20">
    <location>
        <position position="409"/>
    </location>
    <ligand>
        <name>Mg(2+)</name>
        <dbReference type="ChEBI" id="CHEBI:18420"/>
    </ligand>
</feature>
<dbReference type="InterPro" id="IPR008731">
    <property type="entry name" value="PTS_EIN"/>
</dbReference>
<dbReference type="SUPFAM" id="SSF47831">
    <property type="entry name" value="Enzyme I of the PEP:sugar phosphotransferase system HPr-binding (sub)domain"/>
    <property type="match status" value="1"/>
</dbReference>
<evidence type="ECO:0000313" key="25">
    <source>
        <dbReference type="EMBL" id="ABW00595.1"/>
    </source>
</evidence>
<evidence type="ECO:0000256" key="4">
    <source>
        <dbReference type="ARBA" id="ARBA00004496"/>
    </source>
</evidence>
<evidence type="ECO:0000256" key="2">
    <source>
        <dbReference type="ARBA" id="ARBA00001946"/>
    </source>
</evidence>
<keyword evidence="15 17" id="KW-0460">Magnesium</keyword>
<dbReference type="InterPro" id="IPR036618">
    <property type="entry name" value="PtsI_HPr-bd_sf"/>
</dbReference>
<dbReference type="EC" id="2.7.3.9" evidence="6 17"/>
<evidence type="ECO:0000259" key="24">
    <source>
        <dbReference type="Pfam" id="PF05524"/>
    </source>
</evidence>
<reference evidence="25" key="1">
    <citation type="submission" date="2007-10" db="EMBL/GenBank/DDBJ databases">
        <title>Complete sequence of Salinispora arenicola CNS-205.</title>
        <authorList>
            <consortium name="US DOE Joint Genome Institute"/>
            <person name="Copeland A."/>
            <person name="Lucas S."/>
            <person name="Lapidus A."/>
            <person name="Barry K."/>
            <person name="Glavina del Rio T."/>
            <person name="Dalin E."/>
            <person name="Tice H."/>
            <person name="Pitluck S."/>
            <person name="Foster B."/>
            <person name="Schmutz J."/>
            <person name="Larimer F."/>
            <person name="Land M."/>
            <person name="Hauser L."/>
            <person name="Kyrpides N."/>
            <person name="Ivanova N."/>
            <person name="Jensen P.R."/>
            <person name="Moore B.S."/>
            <person name="Penn K."/>
            <person name="Jenkins C."/>
            <person name="Udwary D."/>
            <person name="Xiang L."/>
            <person name="Gontang E."/>
            <person name="Richardson P."/>
        </authorList>
    </citation>
    <scope>NUCLEOTIDE SEQUENCE [LARGE SCALE GENOMIC DNA]</scope>
    <source>
        <strain evidence="25">CNS-205</strain>
    </source>
</reference>
<dbReference type="PROSITE" id="PS00742">
    <property type="entry name" value="PEP_ENZYMES_2"/>
    <property type="match status" value="1"/>
</dbReference>
<comment type="cofactor">
    <cofactor evidence="2 17 20">
        <name>Mg(2+)</name>
        <dbReference type="ChEBI" id="CHEBI:18420"/>
    </cofactor>
</comment>
<keyword evidence="11 17" id="KW-0808">Transferase</keyword>
<gene>
    <name evidence="25" type="ordered locus">Sare_4844</name>
</gene>
<evidence type="ECO:0000256" key="7">
    <source>
        <dbReference type="ARBA" id="ARBA00016544"/>
    </source>
</evidence>
<feature type="region of interest" description="Disordered" evidence="21">
    <location>
        <begin position="240"/>
        <end position="260"/>
    </location>
</feature>
<evidence type="ECO:0000256" key="16">
    <source>
        <dbReference type="ARBA" id="ARBA00033235"/>
    </source>
</evidence>
<comment type="similarity">
    <text evidence="5 17">Belongs to the PEP-utilizing enzyme family.</text>
</comment>
<dbReference type="Gene3D" id="3.50.30.10">
    <property type="entry name" value="Phosphohistidine domain"/>
    <property type="match status" value="1"/>
</dbReference>
<dbReference type="InterPro" id="IPR036637">
    <property type="entry name" value="Phosphohistidine_dom_sf"/>
</dbReference>
<evidence type="ECO:0000256" key="11">
    <source>
        <dbReference type="ARBA" id="ARBA00022679"/>
    </source>
</evidence>
<sequence length="542" mass="55301">MAELLRGIGVSPGSAAGPAYRMSPPPPPPPEPAAVVDPDAEVDRAVAALSTVAADLTRRAEGAAARAAADVLRAQAMMAQDPELSAAVVAQVRAGASAPVAVDRALAVHREAFLAAGGYLAERVTDLDDIRDRVVAACLGLPPPGIPDPGHPFVLIARDLAPADTAGLDPEQVLALVTEDGGPTSHTAILARAAGLPAVVRCPGAMAVADGVEVTVDGSTGQVAVGVDHDTVIATRVSEQRRRRRLATTRGPGRTADGHPVALYGNIGSAEDVDGELEGVGLFRTELLYLHRTDPPGRDEQVAAYAEVFAALPGRRVIVRTLDAGADKPLPFLAAGEEPNPALGVRGLRLARRRADVLHLQLEAIAQAARDTAAEVWVMAPMVATVAEAAWFAAACRDAGLPTAGAMVEVPAAALRARSLLSVVDFLSIGTNDLSQYTFAADRQCGDLADLLDPAQPALLELISGCAAAGMAAGKPVGVCGEAAADPRIAPVLVGLGVTSLSMAPRAVPDVREALAAHTLADCRQLAAEALSAAGTAPLTVP</sequence>
<dbReference type="Pfam" id="PF05524">
    <property type="entry name" value="PEP-utilisers_N"/>
    <property type="match status" value="1"/>
</dbReference>
<keyword evidence="10 17" id="KW-0762">Sugar transport</keyword>
<evidence type="ECO:0000256" key="19">
    <source>
        <dbReference type="PIRSR" id="PIRSR000732-2"/>
    </source>
</evidence>
<feature type="binding site" evidence="19">
    <location>
        <begin position="432"/>
        <end position="433"/>
    </location>
    <ligand>
        <name>phosphoenolpyruvate</name>
        <dbReference type="ChEBI" id="CHEBI:58702"/>
    </ligand>
</feature>
<dbReference type="KEGG" id="saq:Sare_4844"/>
<feature type="active site" description="Tele-phosphohistidine intermediate" evidence="18">
    <location>
        <position position="186"/>
    </location>
</feature>
<keyword evidence="12 17" id="KW-0598">Phosphotransferase system</keyword>
<dbReference type="PANTHER" id="PTHR46244">
    <property type="entry name" value="PHOSPHOENOLPYRUVATE-PROTEIN PHOSPHOTRANSFERASE"/>
    <property type="match status" value="1"/>
</dbReference>
<proteinExistence type="inferred from homology"/>
<dbReference type="PATRIC" id="fig|391037.6.peg.4893"/>
<dbReference type="HOGENOM" id="CLU_007308_7_0_11"/>
<evidence type="ECO:0000256" key="21">
    <source>
        <dbReference type="SAM" id="MobiDB-lite"/>
    </source>
</evidence>
<comment type="catalytic activity">
    <reaction evidence="1 17">
        <text>L-histidyl-[protein] + phosphoenolpyruvate = N(pros)-phospho-L-histidyl-[protein] + pyruvate</text>
        <dbReference type="Rhea" id="RHEA:23880"/>
        <dbReference type="Rhea" id="RHEA-COMP:9745"/>
        <dbReference type="Rhea" id="RHEA-COMP:9746"/>
        <dbReference type="ChEBI" id="CHEBI:15361"/>
        <dbReference type="ChEBI" id="CHEBI:29979"/>
        <dbReference type="ChEBI" id="CHEBI:58702"/>
        <dbReference type="ChEBI" id="CHEBI:64837"/>
        <dbReference type="EC" id="2.7.3.9"/>
    </reaction>
</comment>
<keyword evidence="14 17" id="KW-0418">Kinase</keyword>
<dbReference type="OrthoDB" id="9765468at2"/>
<feature type="domain" description="PEP-utilising enzyme C-terminal" evidence="23">
    <location>
        <begin position="252"/>
        <end position="517"/>
    </location>
</feature>
<evidence type="ECO:0000259" key="23">
    <source>
        <dbReference type="Pfam" id="PF02896"/>
    </source>
</evidence>
<dbReference type="Pfam" id="PF02896">
    <property type="entry name" value="PEP-utilizers_C"/>
    <property type="match status" value="1"/>
</dbReference>
<dbReference type="PRINTS" id="PR01736">
    <property type="entry name" value="PHPHTRNFRASE"/>
</dbReference>
<dbReference type="InterPro" id="IPR040442">
    <property type="entry name" value="Pyrv_kinase-like_dom_sf"/>
</dbReference>
<dbReference type="InterPro" id="IPR050499">
    <property type="entry name" value="PEP-utilizing_PTS_enzyme"/>
</dbReference>
<evidence type="ECO:0000256" key="17">
    <source>
        <dbReference type="PIRNR" id="PIRNR000732"/>
    </source>
</evidence>
<dbReference type="PIRSF" id="PIRSF000732">
    <property type="entry name" value="PTS_enzyme_I"/>
    <property type="match status" value="1"/>
</dbReference>
<comment type="function">
    <text evidence="3 17">General (non sugar-specific) component of the phosphoenolpyruvate-dependent sugar phosphotransferase system (sugar PTS). This major carbohydrate active-transport system catalyzes the phosphorylation of incoming sugar substrates concomitantly with their translocation across the cell membrane. Enzyme I transfers the phosphoryl group from phosphoenolpyruvate (PEP) to the phosphoryl carrier protein (HPr).</text>
</comment>
<dbReference type="InterPro" id="IPR023151">
    <property type="entry name" value="PEP_util_CS"/>
</dbReference>
<evidence type="ECO:0000256" key="12">
    <source>
        <dbReference type="ARBA" id="ARBA00022683"/>
    </source>
</evidence>
<dbReference type="InterPro" id="IPR008279">
    <property type="entry name" value="PEP-util_enz_mobile_dom"/>
</dbReference>
<dbReference type="NCBIfam" id="TIGR01417">
    <property type="entry name" value="PTS_I_fam"/>
    <property type="match status" value="1"/>
</dbReference>
<feature type="binding site" evidence="19">
    <location>
        <position position="284"/>
    </location>
    <ligand>
        <name>phosphoenolpyruvate</name>
        <dbReference type="ChEBI" id="CHEBI:58702"/>
    </ligand>
</feature>
<evidence type="ECO:0000256" key="15">
    <source>
        <dbReference type="ARBA" id="ARBA00022842"/>
    </source>
</evidence>
<feature type="binding site" evidence="19">
    <location>
        <position position="443"/>
    </location>
    <ligand>
        <name>phosphoenolpyruvate</name>
        <dbReference type="ChEBI" id="CHEBI:58702"/>
    </ligand>
</feature>
<keyword evidence="9 17" id="KW-0963">Cytoplasm</keyword>
<dbReference type="InterPro" id="IPR000121">
    <property type="entry name" value="PEP_util_C"/>
</dbReference>
<evidence type="ECO:0000256" key="3">
    <source>
        <dbReference type="ARBA" id="ARBA00002728"/>
    </source>
</evidence>
<name>A8LVA6_SALAI</name>
<dbReference type="Gene3D" id="1.10.274.10">
    <property type="entry name" value="PtsI, HPr-binding domain"/>
    <property type="match status" value="1"/>
</dbReference>
<feature type="domain" description="Phosphotransferase system enzyme I N-terminal" evidence="24">
    <location>
        <begin position="6"/>
        <end position="123"/>
    </location>
</feature>
<dbReference type="eggNOG" id="COG1080">
    <property type="taxonomic scope" value="Bacteria"/>
</dbReference>
<protein>
    <recommendedName>
        <fullName evidence="7 17">Phosphoenolpyruvate-protein phosphotransferase</fullName>
        <ecNumber evidence="6 17">2.7.3.9</ecNumber>
    </recommendedName>
    <alternativeName>
        <fullName evidence="16 17">Phosphotransferase system, enzyme I</fullName>
    </alternativeName>
</protein>
<feature type="binding site" evidence="19">
    <location>
        <position position="320"/>
    </location>
    <ligand>
        <name>phosphoenolpyruvate</name>
        <dbReference type="ChEBI" id="CHEBI:58702"/>
    </ligand>
</feature>
<evidence type="ECO:0000256" key="5">
    <source>
        <dbReference type="ARBA" id="ARBA00007837"/>
    </source>
</evidence>
<keyword evidence="13 17" id="KW-0479">Metal-binding</keyword>
<dbReference type="GO" id="GO:0005737">
    <property type="term" value="C:cytoplasm"/>
    <property type="evidence" value="ECO:0007669"/>
    <property type="project" value="UniProtKB-SubCell"/>
</dbReference>
<accession>A8LVA6</accession>
<dbReference type="InterPro" id="IPR015813">
    <property type="entry name" value="Pyrv/PenolPyrv_kinase-like_dom"/>
</dbReference>
<comment type="subcellular location">
    <subcellularLocation>
        <location evidence="4 17">Cytoplasm</location>
    </subcellularLocation>
</comment>
<feature type="binding site" evidence="20">
    <location>
        <position position="433"/>
    </location>
    <ligand>
        <name>Mg(2+)</name>
        <dbReference type="ChEBI" id="CHEBI:18420"/>
    </ligand>
</feature>
<evidence type="ECO:0000256" key="8">
    <source>
        <dbReference type="ARBA" id="ARBA00022448"/>
    </source>
</evidence>
<evidence type="ECO:0000256" key="10">
    <source>
        <dbReference type="ARBA" id="ARBA00022597"/>
    </source>
</evidence>
<evidence type="ECO:0000259" key="22">
    <source>
        <dbReference type="Pfam" id="PF00391"/>
    </source>
</evidence>